<feature type="compositionally biased region" description="Basic residues" evidence="5">
    <location>
        <begin position="140"/>
        <end position="149"/>
    </location>
</feature>
<dbReference type="Proteomes" id="UP000054558">
    <property type="component" value="Unassembled WGS sequence"/>
</dbReference>
<reference evidence="6 7" key="1">
    <citation type="journal article" date="2014" name="Nat. Commun.">
        <title>Klebsormidium flaccidum genome reveals primary factors for plant terrestrial adaptation.</title>
        <authorList>
            <person name="Hori K."/>
            <person name="Maruyama F."/>
            <person name="Fujisawa T."/>
            <person name="Togashi T."/>
            <person name="Yamamoto N."/>
            <person name="Seo M."/>
            <person name="Sato S."/>
            <person name="Yamada T."/>
            <person name="Mori H."/>
            <person name="Tajima N."/>
            <person name="Moriyama T."/>
            <person name="Ikeuchi M."/>
            <person name="Watanabe M."/>
            <person name="Wada H."/>
            <person name="Kobayashi K."/>
            <person name="Saito M."/>
            <person name="Masuda T."/>
            <person name="Sasaki-Sekimoto Y."/>
            <person name="Mashiguchi K."/>
            <person name="Awai K."/>
            <person name="Shimojima M."/>
            <person name="Masuda S."/>
            <person name="Iwai M."/>
            <person name="Nobusawa T."/>
            <person name="Narise T."/>
            <person name="Kondo S."/>
            <person name="Saito H."/>
            <person name="Sato R."/>
            <person name="Murakawa M."/>
            <person name="Ihara Y."/>
            <person name="Oshima-Yamada Y."/>
            <person name="Ohtaka K."/>
            <person name="Satoh M."/>
            <person name="Sonobe K."/>
            <person name="Ishii M."/>
            <person name="Ohtani R."/>
            <person name="Kanamori-Sato M."/>
            <person name="Honoki R."/>
            <person name="Miyazaki D."/>
            <person name="Mochizuki H."/>
            <person name="Umetsu J."/>
            <person name="Higashi K."/>
            <person name="Shibata D."/>
            <person name="Kamiya Y."/>
            <person name="Sato N."/>
            <person name="Nakamura Y."/>
            <person name="Tabata S."/>
            <person name="Ida S."/>
            <person name="Kurokawa K."/>
            <person name="Ohta H."/>
        </authorList>
    </citation>
    <scope>NUCLEOTIDE SEQUENCE [LARGE SCALE GENOMIC DNA]</scope>
    <source>
        <strain evidence="6 7">NIES-2285</strain>
    </source>
</reference>
<comment type="subcellular location">
    <subcellularLocation>
        <location evidence="1">Nucleus</location>
    </subcellularLocation>
</comment>
<feature type="compositionally biased region" description="Basic and acidic residues" evidence="5">
    <location>
        <begin position="126"/>
        <end position="139"/>
    </location>
</feature>
<evidence type="ECO:0008006" key="8">
    <source>
        <dbReference type="Google" id="ProtNLM"/>
    </source>
</evidence>
<accession>A0A1Y1IDV2</accession>
<organism evidence="6 7">
    <name type="scientific">Klebsormidium nitens</name>
    <name type="common">Green alga</name>
    <name type="synonym">Ulothrix nitens</name>
    <dbReference type="NCBI Taxonomy" id="105231"/>
    <lineage>
        <taxon>Eukaryota</taxon>
        <taxon>Viridiplantae</taxon>
        <taxon>Streptophyta</taxon>
        <taxon>Klebsormidiophyceae</taxon>
        <taxon>Klebsormidiales</taxon>
        <taxon>Klebsormidiaceae</taxon>
        <taxon>Klebsormidium</taxon>
    </lineage>
</organism>
<dbReference type="EMBL" id="DF237436">
    <property type="protein sequence ID" value="GAQ89100.1"/>
    <property type="molecule type" value="Genomic_DNA"/>
</dbReference>
<keyword evidence="3" id="KW-0804">Transcription</keyword>
<sequence length="191" mass="21251">MEPGNSSVQTPAFQLLRATEVPPEVTFDSGLQFGADTLQAPAPPGFIAESSYLKRPVGDTALRRGQGMELCQLLEGTWPGVATENVPIVPLGLDALRSAFTFRSEEPVELAQEDLGSPTYTPPLVKEVDRSNGKKEEDKKKKKKHSSKHRDREGEEGDRKKDKKKKRKHREGEETDDRHKSKKSKKSEGKS</sequence>
<evidence type="ECO:0000256" key="4">
    <source>
        <dbReference type="ARBA" id="ARBA00023242"/>
    </source>
</evidence>
<evidence type="ECO:0000313" key="6">
    <source>
        <dbReference type="EMBL" id="GAQ89100.1"/>
    </source>
</evidence>
<dbReference type="OrthoDB" id="1920814at2759"/>
<dbReference type="PANTHER" id="PTHR22536">
    <property type="entry name" value="LUNG CANCER METASTASIS-RELATED LCMR1 PROTEIN"/>
    <property type="match status" value="1"/>
</dbReference>
<evidence type="ECO:0000256" key="1">
    <source>
        <dbReference type="ARBA" id="ARBA00004123"/>
    </source>
</evidence>
<protein>
    <recommendedName>
        <fullName evidence="8">Mediator of RNA polymerase II transcription subunit 19</fullName>
    </recommendedName>
</protein>
<keyword evidence="2" id="KW-0805">Transcription regulation</keyword>
<evidence type="ECO:0000313" key="7">
    <source>
        <dbReference type="Proteomes" id="UP000054558"/>
    </source>
</evidence>
<dbReference type="AlphaFoldDB" id="A0A1Y1IDV2"/>
<keyword evidence="4" id="KW-0539">Nucleus</keyword>
<dbReference type="GO" id="GO:0016592">
    <property type="term" value="C:mediator complex"/>
    <property type="evidence" value="ECO:0007669"/>
    <property type="project" value="InterPro"/>
</dbReference>
<dbReference type="OMA" id="EGQKCGR"/>
<dbReference type="PANTHER" id="PTHR22536:SF1">
    <property type="entry name" value="MEDIATOR OF RNA POLYMERASE II TRANSCRIPTION SUBUNIT 19"/>
    <property type="match status" value="1"/>
</dbReference>
<evidence type="ECO:0000256" key="2">
    <source>
        <dbReference type="ARBA" id="ARBA00023015"/>
    </source>
</evidence>
<keyword evidence="7" id="KW-1185">Reference proteome</keyword>
<name>A0A1Y1IDV2_KLENI</name>
<feature type="compositionally biased region" description="Basic and acidic residues" evidence="5">
    <location>
        <begin position="170"/>
        <end position="179"/>
    </location>
</feature>
<dbReference type="STRING" id="105231.A0A1Y1IDV2"/>
<gene>
    <name evidence="6" type="ORF">KFL_004870050</name>
</gene>
<dbReference type="GO" id="GO:0003712">
    <property type="term" value="F:transcription coregulator activity"/>
    <property type="evidence" value="ECO:0007669"/>
    <property type="project" value="InterPro"/>
</dbReference>
<evidence type="ECO:0000256" key="3">
    <source>
        <dbReference type="ARBA" id="ARBA00023163"/>
    </source>
</evidence>
<feature type="compositionally biased region" description="Basic and acidic residues" evidence="5">
    <location>
        <begin position="150"/>
        <end position="160"/>
    </location>
</feature>
<evidence type="ECO:0000256" key="5">
    <source>
        <dbReference type="SAM" id="MobiDB-lite"/>
    </source>
</evidence>
<feature type="region of interest" description="Disordered" evidence="5">
    <location>
        <begin position="110"/>
        <end position="191"/>
    </location>
</feature>
<proteinExistence type="predicted"/>
<dbReference type="GO" id="GO:0006357">
    <property type="term" value="P:regulation of transcription by RNA polymerase II"/>
    <property type="evidence" value="ECO:0007669"/>
    <property type="project" value="InterPro"/>
</dbReference>
<dbReference type="InterPro" id="IPR019403">
    <property type="entry name" value="Mediator_Med19_met"/>
</dbReference>